<dbReference type="Proteomes" id="UP000233491">
    <property type="component" value="Unassembled WGS sequence"/>
</dbReference>
<organism evidence="1 2">
    <name type="scientific">Pleomorphomonas diazotrophica</name>
    <dbReference type="NCBI Taxonomy" id="1166257"/>
    <lineage>
        <taxon>Bacteria</taxon>
        <taxon>Pseudomonadati</taxon>
        <taxon>Pseudomonadota</taxon>
        <taxon>Alphaproteobacteria</taxon>
        <taxon>Hyphomicrobiales</taxon>
        <taxon>Pleomorphomonadaceae</taxon>
        <taxon>Pleomorphomonas</taxon>
    </lineage>
</organism>
<dbReference type="EMBL" id="PJNW01000019">
    <property type="protein sequence ID" value="PKR87389.1"/>
    <property type="molecule type" value="Genomic_DNA"/>
</dbReference>
<proteinExistence type="predicted"/>
<protein>
    <submittedName>
        <fullName evidence="1">Uncharacterized protein</fullName>
    </submittedName>
</protein>
<reference evidence="1 2" key="1">
    <citation type="submission" date="2017-12" db="EMBL/GenBank/DDBJ databases">
        <title>Anaerobic carbon monoxide metabolism by Pleomorphomonas carboxyditropha sp. nov., a new mesophilic hydrogenogenic carboxidotroph.</title>
        <authorList>
            <person name="Esquivel-Elizondo S."/>
            <person name="Krajmalnik-Brown R."/>
        </authorList>
    </citation>
    <scope>NUCLEOTIDE SEQUENCE [LARGE SCALE GENOMIC DNA]</scope>
    <source>
        <strain evidence="1 2">R5-392</strain>
    </source>
</reference>
<keyword evidence="2" id="KW-1185">Reference proteome</keyword>
<evidence type="ECO:0000313" key="1">
    <source>
        <dbReference type="EMBL" id="PKR87389.1"/>
    </source>
</evidence>
<evidence type="ECO:0000313" key="2">
    <source>
        <dbReference type="Proteomes" id="UP000233491"/>
    </source>
</evidence>
<accession>A0A2N3LS44</accession>
<name>A0A2N3LS44_9HYPH</name>
<gene>
    <name evidence="1" type="ORF">CXZ10_20295</name>
</gene>
<comment type="caution">
    <text evidence="1">The sequence shown here is derived from an EMBL/GenBank/DDBJ whole genome shotgun (WGS) entry which is preliminary data.</text>
</comment>
<sequence length="165" mass="18396">MFLCLASLPLPAAAGWDHPDPSTQFPGWLFQMNDDDGTFRYTCAAPRICGEGSIVSYQLHAAPAPTEAEIRSAQKEPRLPITCRRIGKEESCEYPNAIDSNGRPTHWRPASIKGSKADMFHSGYLYKRLPDGRHGLITISSSALTYKQARKNYDMIRKSLTDASY</sequence>
<dbReference type="AlphaFoldDB" id="A0A2N3LS44"/>